<dbReference type="Proteomes" id="UP000481037">
    <property type="component" value="Unassembled WGS sequence"/>
</dbReference>
<dbReference type="AlphaFoldDB" id="A0A6L5QB20"/>
<evidence type="ECO:0000313" key="4">
    <source>
        <dbReference type="Proteomes" id="UP000481037"/>
    </source>
</evidence>
<gene>
    <name evidence="3" type="ORF">GJ697_02600</name>
</gene>
<feature type="signal peptide" evidence="1">
    <location>
        <begin position="1"/>
        <end position="19"/>
    </location>
</feature>
<name>A0A6L5QB20_9BURK</name>
<keyword evidence="4" id="KW-1185">Reference proteome</keyword>
<feature type="chain" id="PRO_5027115953" evidence="1">
    <location>
        <begin position="20"/>
        <end position="71"/>
    </location>
</feature>
<accession>A0A6L5QB20</accession>
<comment type="caution">
    <text evidence="3">The sequence shown here is derived from an EMBL/GenBank/DDBJ whole genome shotgun (WGS) entry which is preliminary data.</text>
</comment>
<feature type="domain" description="DUF4266" evidence="2">
    <location>
        <begin position="22"/>
        <end position="71"/>
    </location>
</feature>
<reference evidence="3 4" key="1">
    <citation type="submission" date="2019-11" db="EMBL/GenBank/DDBJ databases">
        <title>Novel species isolated from a subtropical stream in China.</title>
        <authorList>
            <person name="Lu H."/>
        </authorList>
    </citation>
    <scope>NUCLEOTIDE SEQUENCE [LARGE SCALE GENOMIC DNA]</scope>
    <source>
        <strain evidence="3 4">FT25W</strain>
    </source>
</reference>
<dbReference type="InterPro" id="IPR025362">
    <property type="entry name" value="DUF4266"/>
</dbReference>
<proteinExistence type="predicted"/>
<dbReference type="Pfam" id="PF14086">
    <property type="entry name" value="DUF4266"/>
    <property type="match status" value="1"/>
</dbReference>
<keyword evidence="1" id="KW-0732">Signal</keyword>
<organism evidence="3 4">
    <name type="scientific">Duganella alba</name>
    <dbReference type="NCBI Taxonomy" id="2666081"/>
    <lineage>
        <taxon>Bacteria</taxon>
        <taxon>Pseudomonadati</taxon>
        <taxon>Pseudomonadota</taxon>
        <taxon>Betaproteobacteria</taxon>
        <taxon>Burkholderiales</taxon>
        <taxon>Oxalobacteraceae</taxon>
        <taxon>Telluria group</taxon>
        <taxon>Duganella</taxon>
    </lineage>
</organism>
<evidence type="ECO:0000256" key="1">
    <source>
        <dbReference type="SAM" id="SignalP"/>
    </source>
</evidence>
<dbReference type="PROSITE" id="PS51257">
    <property type="entry name" value="PROKAR_LIPOPROTEIN"/>
    <property type="match status" value="1"/>
</dbReference>
<sequence>MKAALSVMLLAALSGCASLGNVQPWEKGTLARSEMTFKDSTLFNRYDDHIYTSREASSGGAGVGGGGCGCN</sequence>
<dbReference type="EMBL" id="WKJM01000002">
    <property type="protein sequence ID" value="MRX06718.1"/>
    <property type="molecule type" value="Genomic_DNA"/>
</dbReference>
<protein>
    <submittedName>
        <fullName evidence="3">DUF4266 domain-containing protein</fullName>
    </submittedName>
</protein>
<dbReference type="RefSeq" id="WP_154367717.1">
    <property type="nucleotide sequence ID" value="NZ_WKJM01000002.1"/>
</dbReference>
<evidence type="ECO:0000259" key="2">
    <source>
        <dbReference type="Pfam" id="PF14086"/>
    </source>
</evidence>
<evidence type="ECO:0000313" key="3">
    <source>
        <dbReference type="EMBL" id="MRX06718.1"/>
    </source>
</evidence>